<dbReference type="STRING" id="416944.SAMN05421548_1571"/>
<dbReference type="OrthoDB" id="9800634at2"/>
<keyword evidence="3" id="KW-1185">Reference proteome</keyword>
<protein>
    <submittedName>
        <fullName evidence="2">Polyhydroxyalkanoate depolymerase, intracellular</fullName>
    </submittedName>
</protein>
<accession>A0A1G7DDA4</accession>
<reference evidence="3" key="1">
    <citation type="submission" date="2016-09" db="EMBL/GenBank/DDBJ databases">
        <authorList>
            <person name="Varghese N."/>
            <person name="Submissions S."/>
        </authorList>
    </citation>
    <scope>NUCLEOTIDE SEQUENCE [LARGE SCALE GENOMIC DNA]</scope>
    <source>
        <strain evidence="3">TNe-862</strain>
    </source>
</reference>
<dbReference type="EMBL" id="FMYQ01000057">
    <property type="protein sequence ID" value="SDE49439.1"/>
    <property type="molecule type" value="Genomic_DNA"/>
</dbReference>
<dbReference type="Pfam" id="PF06850">
    <property type="entry name" value="PHB_depo_C"/>
    <property type="match status" value="1"/>
</dbReference>
<name>A0A1G7DDA4_9BURK</name>
<gene>
    <name evidence="2" type="ORF">SAMN05421548_1571</name>
</gene>
<dbReference type="RefSeq" id="WP_092006594.1">
    <property type="nucleotide sequence ID" value="NZ_FMYQ01000057.1"/>
</dbReference>
<proteinExistence type="predicted"/>
<feature type="domain" description="PHB de-polymerase C-terminal" evidence="1">
    <location>
        <begin position="146"/>
        <end position="244"/>
    </location>
</feature>
<dbReference type="AlphaFoldDB" id="A0A1G7DDA4"/>
<evidence type="ECO:0000313" key="2">
    <source>
        <dbReference type="EMBL" id="SDE49439.1"/>
    </source>
</evidence>
<organism evidence="2 3">
    <name type="scientific">Paraburkholderia lycopersici</name>
    <dbReference type="NCBI Taxonomy" id="416944"/>
    <lineage>
        <taxon>Bacteria</taxon>
        <taxon>Pseudomonadati</taxon>
        <taxon>Pseudomonadota</taxon>
        <taxon>Betaproteobacteria</taxon>
        <taxon>Burkholderiales</taxon>
        <taxon>Burkholderiaceae</taxon>
        <taxon>Paraburkholderia</taxon>
    </lineage>
</organism>
<sequence length="317" mass="34777">MTGLHRYSSEFHESATFRNHEYIVAHTPFCDLRHFARPHVQRAVLLRTPLAGHAALMMRETVEALLADGDVDITDWINAHDVPLAAGRFGLDEYVAMLDAFIGALAQDKRPLHVVAVRQSTFPALGTLALRAQRNCASPASITLIGSPLDARINPSTLGVAASSYSLDWCQRHLIDVVPSGFSGHDRHVFPAYLQQAEIAVVYPHRYVSLADRYAQAISRGDADALADARHALIEYTVLLDMPNRRRYADPVATNCDDVALVVATPKSILPISISDVSVNSSLSISIYRIANPTADLPASLFHMGEFSITRKACRID</sequence>
<dbReference type="InterPro" id="IPR009656">
    <property type="entry name" value="PHB_depo_C"/>
</dbReference>
<evidence type="ECO:0000313" key="3">
    <source>
        <dbReference type="Proteomes" id="UP000198908"/>
    </source>
</evidence>
<dbReference type="Proteomes" id="UP000198908">
    <property type="component" value="Unassembled WGS sequence"/>
</dbReference>
<evidence type="ECO:0000259" key="1">
    <source>
        <dbReference type="Pfam" id="PF06850"/>
    </source>
</evidence>